<evidence type="ECO:0000256" key="3">
    <source>
        <dbReference type="ARBA" id="ARBA00004991"/>
    </source>
</evidence>
<evidence type="ECO:0000256" key="2">
    <source>
        <dbReference type="ARBA" id="ARBA00004760"/>
    </source>
</evidence>
<dbReference type="GO" id="GO:0008120">
    <property type="term" value="F:ceramide glucosyltransferase activity"/>
    <property type="evidence" value="ECO:0007669"/>
    <property type="project" value="TreeGrafter"/>
</dbReference>
<dbReference type="InterPro" id="IPR029044">
    <property type="entry name" value="Nucleotide-diphossugar_trans"/>
</dbReference>
<dbReference type="RefSeq" id="WP_002725629.1">
    <property type="nucleotide sequence ID" value="NZ_CAHP01000001.1"/>
</dbReference>
<dbReference type="Gene3D" id="3.90.550.10">
    <property type="entry name" value="Spore Coat Polysaccharide Biosynthesis Protein SpsA, Chain A"/>
    <property type="match status" value="1"/>
</dbReference>
<evidence type="ECO:0000256" key="9">
    <source>
        <dbReference type="SAM" id="Phobius"/>
    </source>
</evidence>
<dbReference type="EMBL" id="CAHP01000001">
    <property type="protein sequence ID" value="CCG39859.1"/>
    <property type="molecule type" value="Genomic_DNA"/>
</dbReference>
<keyword evidence="7 9" id="KW-1133">Transmembrane helix</keyword>
<reference evidence="10 11" key="1">
    <citation type="journal article" date="2012" name="J. Bacteriol.">
        <title>Draft Genome Sequence of the Purple Photosynthetic Bacterium Phaeospirillum molischianum DSM120, a Particularly Versatile Bacterium.</title>
        <authorList>
            <person name="Duquesne K."/>
            <person name="Prima V."/>
            <person name="Ji B."/>
            <person name="Rouy Z."/>
            <person name="Medigue C."/>
            <person name="Talla E."/>
            <person name="Sturgis J.N."/>
        </authorList>
    </citation>
    <scope>NUCLEOTIDE SEQUENCE [LARGE SCALE GENOMIC DNA]</scope>
    <source>
        <strain evidence="11">DSM120</strain>
    </source>
</reference>
<dbReference type="GO" id="GO:0006679">
    <property type="term" value="P:glucosylceramide biosynthetic process"/>
    <property type="evidence" value="ECO:0007669"/>
    <property type="project" value="TreeGrafter"/>
</dbReference>
<evidence type="ECO:0000256" key="7">
    <source>
        <dbReference type="ARBA" id="ARBA00022989"/>
    </source>
</evidence>
<evidence type="ECO:0000256" key="5">
    <source>
        <dbReference type="ARBA" id="ARBA00022679"/>
    </source>
</evidence>
<organism evidence="10 11">
    <name type="scientific">Magnetospirillum molischianum DSM 120</name>
    <dbReference type="NCBI Taxonomy" id="1150626"/>
    <lineage>
        <taxon>Bacteria</taxon>
        <taxon>Pseudomonadati</taxon>
        <taxon>Pseudomonadota</taxon>
        <taxon>Alphaproteobacteria</taxon>
        <taxon>Rhodospirillales</taxon>
        <taxon>Rhodospirillaceae</taxon>
        <taxon>Magnetospirillum</taxon>
    </lineage>
</organism>
<feature type="transmembrane region" description="Helical" evidence="9">
    <location>
        <begin position="290"/>
        <end position="316"/>
    </location>
</feature>
<dbReference type="SUPFAM" id="SSF53448">
    <property type="entry name" value="Nucleotide-diphospho-sugar transferases"/>
    <property type="match status" value="1"/>
</dbReference>
<comment type="pathway">
    <text evidence="3">Sphingolipid metabolism.</text>
</comment>
<evidence type="ECO:0000313" key="10">
    <source>
        <dbReference type="EMBL" id="CCG39859.1"/>
    </source>
</evidence>
<dbReference type="AlphaFoldDB" id="H8FNC1"/>
<dbReference type="NCBIfam" id="TIGR03472">
    <property type="entry name" value="HpnI"/>
    <property type="match status" value="1"/>
</dbReference>
<keyword evidence="6 9" id="KW-0812">Transmembrane</keyword>
<accession>H8FNC1</accession>
<name>H8FNC1_MAGML</name>
<evidence type="ECO:0000256" key="4">
    <source>
        <dbReference type="ARBA" id="ARBA00022676"/>
    </source>
</evidence>
<keyword evidence="5 10" id="KW-0808">Transferase</keyword>
<dbReference type="OrthoDB" id="9814255at2"/>
<evidence type="ECO:0000313" key="11">
    <source>
        <dbReference type="Proteomes" id="UP000004169"/>
    </source>
</evidence>
<comment type="caution">
    <text evidence="10">The sequence shown here is derived from an EMBL/GenBank/DDBJ whole genome shotgun (WGS) entry which is preliminary data.</text>
</comment>
<evidence type="ECO:0000256" key="1">
    <source>
        <dbReference type="ARBA" id="ARBA00004141"/>
    </source>
</evidence>
<dbReference type="Proteomes" id="UP000004169">
    <property type="component" value="Unassembled WGS sequence"/>
</dbReference>
<dbReference type="PANTHER" id="PTHR12726">
    <property type="entry name" value="CERAMIDE GLUCOSYLTRANSFERASE"/>
    <property type="match status" value="1"/>
</dbReference>
<comment type="subcellular location">
    <subcellularLocation>
        <location evidence="1">Membrane</location>
        <topology evidence="1">Multi-pass membrane protein</topology>
    </subcellularLocation>
</comment>
<keyword evidence="11" id="KW-1185">Reference proteome</keyword>
<dbReference type="CDD" id="cd02520">
    <property type="entry name" value="Glucosylceramide_synthase"/>
    <property type="match status" value="1"/>
</dbReference>
<dbReference type="InterPro" id="IPR017835">
    <property type="entry name" value="Hopen-assoc_HpnI"/>
</dbReference>
<dbReference type="eggNOG" id="COG1215">
    <property type="taxonomic scope" value="Bacteria"/>
</dbReference>
<keyword evidence="4" id="KW-0328">Glycosyltransferase</keyword>
<sequence>MISMLFWLLTALVGAGCVYQIAAAILVRRFAAASRLVPVERPPVSLLKPLHGAEAGLDTALESTLRQDYPAFQVLFGVGDPSDSALDVVRALPAPPPGGEVMVVVRPGGPARNRKVANLLSMWPEARHDLIVVADSDVRVDRGYLDDLVAPFADPTVGVVTSLYVGRFGEGLWSRIGALGINHGFLPSALVARALGRCDGCFGASIAIRRSVLERGGGLDAVADLLADDWALGAMARAQGLRIALAARPVDIVVTEPDLRTLFDHEIRWARTIASIDRAGYFASIITQPFGLALLAAGVSLVAGSVGVGLVVLGAASACRLWAVRAEEAAFGLPRADLTDLALREILSVAVYAVASAGRTVLWRGRRFVVRRDGTLEPVEGLAS</sequence>
<dbReference type="PANTHER" id="PTHR12726:SF0">
    <property type="entry name" value="CERAMIDE GLUCOSYLTRANSFERASE"/>
    <property type="match status" value="1"/>
</dbReference>
<evidence type="ECO:0000256" key="6">
    <source>
        <dbReference type="ARBA" id="ARBA00022692"/>
    </source>
</evidence>
<protein>
    <submittedName>
        <fullName evidence="10">Glycosyltransferase, probably involved in cell wall biogenesis</fullName>
    </submittedName>
</protein>
<gene>
    <name evidence="10" type="ORF">PHAMO_10284</name>
</gene>
<dbReference type="GO" id="GO:0016020">
    <property type="term" value="C:membrane"/>
    <property type="evidence" value="ECO:0007669"/>
    <property type="project" value="UniProtKB-SubCell"/>
</dbReference>
<evidence type="ECO:0000256" key="8">
    <source>
        <dbReference type="ARBA" id="ARBA00023136"/>
    </source>
</evidence>
<comment type="pathway">
    <text evidence="2">Lipid metabolism; sphingolipid metabolism.</text>
</comment>
<dbReference type="STRING" id="1150626.PHAMO_10284"/>
<keyword evidence="8 9" id="KW-0472">Membrane</keyword>
<dbReference type="Pfam" id="PF13506">
    <property type="entry name" value="Glyco_transf_21"/>
    <property type="match status" value="1"/>
</dbReference>
<proteinExistence type="predicted"/>
<dbReference type="InterPro" id="IPR025993">
    <property type="entry name" value="Ceramide_glucosylTrfase"/>
</dbReference>